<accession>A0A1D2AJ70</accession>
<dbReference type="EMBL" id="GETE01000151">
    <property type="protein sequence ID" value="JAT79237.1"/>
    <property type="molecule type" value="Transcribed_RNA"/>
</dbReference>
<dbReference type="AlphaFoldDB" id="A0A1D2AJ70"/>
<evidence type="ECO:0000313" key="2">
    <source>
        <dbReference type="EMBL" id="JAT79237.1"/>
    </source>
</evidence>
<organism evidence="2">
    <name type="scientific">Ornithodoros brasiliensis</name>
    <name type="common">Mouro tick</name>
    <dbReference type="NCBI Taxonomy" id="888526"/>
    <lineage>
        <taxon>Eukaryota</taxon>
        <taxon>Metazoa</taxon>
        <taxon>Ecdysozoa</taxon>
        <taxon>Arthropoda</taxon>
        <taxon>Chelicerata</taxon>
        <taxon>Arachnida</taxon>
        <taxon>Acari</taxon>
        <taxon>Parasitiformes</taxon>
        <taxon>Ixodida</taxon>
        <taxon>Ixodoidea</taxon>
        <taxon>Argasidae</taxon>
        <taxon>Ornithodorinae</taxon>
        <taxon>Ornithodoros</taxon>
    </lineage>
</organism>
<sequence>QLSNFGNVVGNGFSEWRILFPSRLQQVQKEVFDMLEEWLEATQPRMGHRMQTRFHAQDSEELPEEVPIETSRRSARDVGSTATMAVQILHYRLRDTAITSIRTRPPAALGGHQEDNLPNNSGEEIRIGTDKAPIIGKAAF</sequence>
<reference evidence="2" key="1">
    <citation type="submission" date="2016-07" db="EMBL/GenBank/DDBJ databases">
        <title>Salivary Glands transcriptome analysis on engorged females of Ornithodoros brasiliensis (Acari:Argasidae).</title>
        <authorList>
            <person name="Simons S.M."/>
            <person name="Carvalho E."/>
            <person name="Junqueira-de-Azevedo I."/>
            <person name="Ho P.L."/>
            <person name="Giovanni D."/>
            <person name="Mendonca R."/>
            <person name="Onofrio V."/>
            <person name="Landulfo G."/>
            <person name="Ramirez D."/>
            <person name="Barros-Battesti D."/>
        </authorList>
    </citation>
    <scope>NUCLEOTIDE SEQUENCE</scope>
    <source>
        <strain evidence="2">Female</strain>
        <tissue evidence="2">Salivary gland</tissue>
    </source>
</reference>
<evidence type="ECO:0000256" key="1">
    <source>
        <dbReference type="SAM" id="MobiDB-lite"/>
    </source>
</evidence>
<feature type="non-terminal residue" evidence="2">
    <location>
        <position position="1"/>
    </location>
</feature>
<feature type="region of interest" description="Disordered" evidence="1">
    <location>
        <begin position="49"/>
        <end position="79"/>
    </location>
</feature>
<protein>
    <submittedName>
        <fullName evidence="2">Uncharacterized protein</fullName>
    </submittedName>
</protein>
<name>A0A1D2AJ70_ORNBR</name>
<proteinExistence type="predicted"/>
<feature type="region of interest" description="Disordered" evidence="1">
    <location>
        <begin position="105"/>
        <end position="125"/>
    </location>
</feature>